<name>A0A5Q2MIT1_9ACTN</name>
<feature type="chain" id="PRO_5038423398" evidence="1">
    <location>
        <begin position="20"/>
        <end position="150"/>
    </location>
</feature>
<dbReference type="EMBL" id="CP045737">
    <property type="protein sequence ID" value="QGG40946.1"/>
    <property type="molecule type" value="Genomic_DNA"/>
</dbReference>
<dbReference type="Pfam" id="PF12028">
    <property type="entry name" value="DUF3515"/>
    <property type="match status" value="1"/>
</dbReference>
<keyword evidence="3" id="KW-1185">Reference proteome</keyword>
<accession>A0A5Q2MIT1</accession>
<dbReference type="PROSITE" id="PS51257">
    <property type="entry name" value="PROKAR_LIPOPROTEIN"/>
    <property type="match status" value="1"/>
</dbReference>
<sequence length="150" mass="15789">MRSFLPGGVLLGALLTVSACSPGLGVDAYPTEPGTDVDCQALFADAPREVAGEDTIRVDGDNAVAWGAPPIIMRCGVEKPADLTPSSECYPVKDVGWFVETTSDGYLFTTIGRTFFVSVEVPNAYDPQADALADLAPSITKHDPLVKPCV</sequence>
<feature type="signal peptide" evidence="1">
    <location>
        <begin position="1"/>
        <end position="19"/>
    </location>
</feature>
<dbReference type="AlphaFoldDB" id="A0A5Q2MIT1"/>
<dbReference type="Proteomes" id="UP000392064">
    <property type="component" value="Chromosome"/>
</dbReference>
<dbReference type="KEGG" id="aef:GEV26_05985"/>
<dbReference type="RefSeq" id="WP_153652217.1">
    <property type="nucleotide sequence ID" value="NZ_CP045737.1"/>
</dbReference>
<keyword evidence="1" id="KW-0732">Signal</keyword>
<organism evidence="2 3">
    <name type="scientific">Aeromicrobium yanjiei</name>
    <dbReference type="NCBI Taxonomy" id="2662028"/>
    <lineage>
        <taxon>Bacteria</taxon>
        <taxon>Bacillati</taxon>
        <taxon>Actinomycetota</taxon>
        <taxon>Actinomycetes</taxon>
        <taxon>Propionibacteriales</taxon>
        <taxon>Nocardioidaceae</taxon>
        <taxon>Aeromicrobium</taxon>
    </lineage>
</organism>
<evidence type="ECO:0000256" key="1">
    <source>
        <dbReference type="SAM" id="SignalP"/>
    </source>
</evidence>
<reference evidence="2 3" key="1">
    <citation type="submission" date="2019-11" db="EMBL/GenBank/DDBJ databases">
        <authorList>
            <person name="Li J."/>
        </authorList>
    </citation>
    <scope>NUCLEOTIDE SEQUENCE [LARGE SCALE GENOMIC DNA]</scope>
    <source>
        <strain evidence="2 3">MF47</strain>
    </source>
</reference>
<evidence type="ECO:0000313" key="3">
    <source>
        <dbReference type="Proteomes" id="UP000392064"/>
    </source>
</evidence>
<gene>
    <name evidence="2" type="ORF">GEV26_05985</name>
</gene>
<evidence type="ECO:0000313" key="2">
    <source>
        <dbReference type="EMBL" id="QGG40946.1"/>
    </source>
</evidence>
<proteinExistence type="predicted"/>
<protein>
    <submittedName>
        <fullName evidence="2">DUF3515 family protein</fullName>
    </submittedName>
</protein>
<dbReference type="InterPro" id="IPR021903">
    <property type="entry name" value="DUF3515"/>
</dbReference>